<keyword evidence="6" id="KW-0238">DNA-binding</keyword>
<evidence type="ECO:0000256" key="6">
    <source>
        <dbReference type="ARBA" id="ARBA00023125"/>
    </source>
</evidence>
<gene>
    <name evidence="8" type="ORF">OnM2_092043</name>
</gene>
<proteinExistence type="inferred from homology"/>
<evidence type="ECO:0000256" key="3">
    <source>
        <dbReference type="ARBA" id="ARBA00022763"/>
    </source>
</evidence>
<keyword evidence="4" id="KW-0378">Hydrolase</keyword>
<evidence type="ECO:0000256" key="7">
    <source>
        <dbReference type="ARBA" id="ARBA00023239"/>
    </source>
</evidence>
<accession>A0A420HCB8</accession>
<sequence>MCGRYALGLRPHEIITALENNGMDVLRSLESQVGDVPLPNFNLAPGNLGLVYLAQKSYDKTMIRFTCDNRGKYESTHCDIQHKLQVMKWGLIPSWTKRLPDYGTLLKTINCRDDSLKLNKGLWNSMKATKRCVIIAQGFFEWLKKMEKIPHFIKRKDGKLLCLAGLYDCVEFEGTKEKNYTYTIITTNSNRQLEFLHDRMPVILENGSNELRMWLDPRQSSWSQDLQALLKPFDGDLEIYPVTKDVGKLSKNSPRLIVPIASSENKSNIANFFSKNAVKIVVGTDATNIKSEAKSGVVHTSPKFNIMKQEDLESKNPFELKNIKTITPQRQSPKVCELGQKRKLSDSLDNEQKKKIIDNIHISSTGPLILTSQKNKNPAYNSTPKPTRAKIRNKEELKITNFFK</sequence>
<reference evidence="8 9" key="1">
    <citation type="journal article" date="2018" name="BMC Genomics">
        <title>Comparative genome analyses reveal sequence features reflecting distinct modes of host-adaptation between dicot and monocot powdery mildew.</title>
        <authorList>
            <person name="Wu Y."/>
            <person name="Ma X."/>
            <person name="Pan Z."/>
            <person name="Kale S.D."/>
            <person name="Song Y."/>
            <person name="King H."/>
            <person name="Zhang Q."/>
            <person name="Presley C."/>
            <person name="Deng X."/>
            <person name="Wei C.I."/>
            <person name="Xiao S."/>
        </authorList>
    </citation>
    <scope>NUCLEOTIDE SEQUENCE [LARGE SCALE GENOMIC DNA]</scope>
    <source>
        <strain evidence="8">UMSG2</strain>
    </source>
</reference>
<dbReference type="SUPFAM" id="SSF143081">
    <property type="entry name" value="BB1717-like"/>
    <property type="match status" value="1"/>
</dbReference>
<dbReference type="GO" id="GO:0016829">
    <property type="term" value="F:lyase activity"/>
    <property type="evidence" value="ECO:0007669"/>
    <property type="project" value="UniProtKB-KW"/>
</dbReference>
<organism evidence="8 9">
    <name type="scientific">Erysiphe neolycopersici</name>
    <dbReference type="NCBI Taxonomy" id="212602"/>
    <lineage>
        <taxon>Eukaryota</taxon>
        <taxon>Fungi</taxon>
        <taxon>Dikarya</taxon>
        <taxon>Ascomycota</taxon>
        <taxon>Pezizomycotina</taxon>
        <taxon>Leotiomycetes</taxon>
        <taxon>Erysiphales</taxon>
        <taxon>Erysiphaceae</taxon>
        <taxon>Erysiphe</taxon>
    </lineage>
</organism>
<dbReference type="STRING" id="212602.A0A420HCB8"/>
<evidence type="ECO:0000256" key="1">
    <source>
        <dbReference type="ARBA" id="ARBA00008136"/>
    </source>
</evidence>
<dbReference type="InterPro" id="IPR036590">
    <property type="entry name" value="SRAP-like"/>
</dbReference>
<dbReference type="Pfam" id="PF02586">
    <property type="entry name" value="SRAP"/>
    <property type="match status" value="1"/>
</dbReference>
<keyword evidence="3" id="KW-0227">DNA damage</keyword>
<dbReference type="EMBL" id="MCFK01009282">
    <property type="protein sequence ID" value="RKF55048.1"/>
    <property type="molecule type" value="Genomic_DNA"/>
</dbReference>
<dbReference type="Proteomes" id="UP000286134">
    <property type="component" value="Unassembled WGS sequence"/>
</dbReference>
<dbReference type="OrthoDB" id="2111841at2759"/>
<dbReference type="AlphaFoldDB" id="A0A420HCB8"/>
<comment type="similarity">
    <text evidence="1">Belongs to the SOS response-associated peptidase family.</text>
</comment>
<evidence type="ECO:0000256" key="4">
    <source>
        <dbReference type="ARBA" id="ARBA00022801"/>
    </source>
</evidence>
<evidence type="ECO:0000256" key="5">
    <source>
        <dbReference type="ARBA" id="ARBA00023124"/>
    </source>
</evidence>
<dbReference type="GO" id="GO:0003697">
    <property type="term" value="F:single-stranded DNA binding"/>
    <property type="evidence" value="ECO:0007669"/>
    <property type="project" value="InterPro"/>
</dbReference>
<dbReference type="GO" id="GO:0106300">
    <property type="term" value="P:protein-DNA covalent cross-linking repair"/>
    <property type="evidence" value="ECO:0007669"/>
    <property type="project" value="InterPro"/>
</dbReference>
<dbReference type="InterPro" id="IPR003738">
    <property type="entry name" value="SRAP"/>
</dbReference>
<comment type="caution">
    <text evidence="8">The sequence shown here is derived from an EMBL/GenBank/DDBJ whole genome shotgun (WGS) entry which is preliminary data.</text>
</comment>
<name>A0A420HCB8_9PEZI</name>
<dbReference type="GO" id="GO:0008233">
    <property type="term" value="F:peptidase activity"/>
    <property type="evidence" value="ECO:0007669"/>
    <property type="project" value="UniProtKB-KW"/>
</dbReference>
<keyword evidence="7" id="KW-0456">Lyase</keyword>
<protein>
    <submittedName>
        <fullName evidence="8">Embryonic stem cell-specific 5-hydroxymethylcytosine-binding protein</fullName>
    </submittedName>
</protein>
<dbReference type="GO" id="GO:0006508">
    <property type="term" value="P:proteolysis"/>
    <property type="evidence" value="ECO:0007669"/>
    <property type="project" value="UniProtKB-KW"/>
</dbReference>
<dbReference type="PANTHER" id="PTHR13604:SF0">
    <property type="entry name" value="ABASIC SITE PROCESSING PROTEIN HMCES"/>
    <property type="match status" value="1"/>
</dbReference>
<dbReference type="Gene3D" id="3.90.1680.10">
    <property type="entry name" value="SOS response associated peptidase-like"/>
    <property type="match status" value="1"/>
</dbReference>
<evidence type="ECO:0000256" key="2">
    <source>
        <dbReference type="ARBA" id="ARBA00022670"/>
    </source>
</evidence>
<keyword evidence="9" id="KW-1185">Reference proteome</keyword>
<keyword evidence="2" id="KW-0645">Protease</keyword>
<evidence type="ECO:0000313" key="8">
    <source>
        <dbReference type="EMBL" id="RKF55048.1"/>
    </source>
</evidence>
<evidence type="ECO:0000313" key="9">
    <source>
        <dbReference type="Proteomes" id="UP000286134"/>
    </source>
</evidence>
<dbReference type="PANTHER" id="PTHR13604">
    <property type="entry name" value="DC12-RELATED"/>
    <property type="match status" value="1"/>
</dbReference>
<keyword evidence="5" id="KW-0190">Covalent protein-DNA linkage</keyword>